<feature type="transmembrane region" description="Helical" evidence="8">
    <location>
        <begin position="293"/>
        <end position="315"/>
    </location>
</feature>
<evidence type="ECO:0000256" key="4">
    <source>
        <dbReference type="ARBA" id="ARBA00022692"/>
    </source>
</evidence>
<feature type="transmembrane region" description="Helical" evidence="8">
    <location>
        <begin position="119"/>
        <end position="138"/>
    </location>
</feature>
<evidence type="ECO:0000256" key="6">
    <source>
        <dbReference type="ARBA" id="ARBA00023136"/>
    </source>
</evidence>
<protein>
    <submittedName>
        <fullName evidence="10">Cation:proton antiporter</fullName>
    </submittedName>
</protein>
<gene>
    <name evidence="10" type="ORF">MQH31_01795</name>
</gene>
<comment type="subcellular location">
    <subcellularLocation>
        <location evidence="1">Membrane</location>
        <topology evidence="1">Multi-pass membrane protein</topology>
    </subcellularLocation>
</comment>
<feature type="compositionally biased region" description="Low complexity" evidence="7">
    <location>
        <begin position="489"/>
        <end position="522"/>
    </location>
</feature>
<feature type="transmembrane region" description="Helical" evidence="8">
    <location>
        <begin position="336"/>
        <end position="355"/>
    </location>
</feature>
<dbReference type="PANTHER" id="PTHR42751:SF4">
    <property type="entry name" value="K(+)_H(+) ANTIPORTER SUBUNIT KHTU"/>
    <property type="match status" value="1"/>
</dbReference>
<dbReference type="RefSeq" id="WP_243010685.1">
    <property type="nucleotide sequence ID" value="NZ_JALGAR010000001.1"/>
</dbReference>
<evidence type="ECO:0000256" key="5">
    <source>
        <dbReference type="ARBA" id="ARBA00022989"/>
    </source>
</evidence>
<feature type="transmembrane region" description="Helical" evidence="8">
    <location>
        <begin position="89"/>
        <end position="113"/>
    </location>
</feature>
<evidence type="ECO:0000256" key="3">
    <source>
        <dbReference type="ARBA" id="ARBA00022448"/>
    </source>
</evidence>
<organism evidence="10 11">
    <name type="scientific">Cryobacterium zhongshanensis</name>
    <dbReference type="NCBI Taxonomy" id="2928153"/>
    <lineage>
        <taxon>Bacteria</taxon>
        <taxon>Bacillati</taxon>
        <taxon>Actinomycetota</taxon>
        <taxon>Actinomycetes</taxon>
        <taxon>Micrococcales</taxon>
        <taxon>Microbacteriaceae</taxon>
        <taxon>Cryobacterium</taxon>
    </lineage>
</organism>
<keyword evidence="5 8" id="KW-1133">Transmembrane helix</keyword>
<reference evidence="10" key="1">
    <citation type="submission" date="2022-03" db="EMBL/GenBank/DDBJ databases">
        <title>Cryobacterium sp. nov. strain ZS14-85, isolated from Antarctic soil.</title>
        <authorList>
            <person name="Li J."/>
            <person name="Niu G."/>
        </authorList>
    </citation>
    <scope>NUCLEOTIDE SEQUENCE</scope>
    <source>
        <strain evidence="10">ZS14-85</strain>
    </source>
</reference>
<evidence type="ECO:0000256" key="7">
    <source>
        <dbReference type="SAM" id="MobiDB-lite"/>
    </source>
</evidence>
<feature type="compositionally biased region" description="Basic and acidic residues" evidence="7">
    <location>
        <begin position="439"/>
        <end position="471"/>
    </location>
</feature>
<dbReference type="InterPro" id="IPR038770">
    <property type="entry name" value="Na+/solute_symporter_sf"/>
</dbReference>
<feature type="transmembrane region" description="Helical" evidence="8">
    <location>
        <begin position="361"/>
        <end position="381"/>
    </location>
</feature>
<dbReference type="GO" id="GO:0015297">
    <property type="term" value="F:antiporter activity"/>
    <property type="evidence" value="ECO:0007669"/>
    <property type="project" value="InterPro"/>
</dbReference>
<evidence type="ECO:0000256" key="1">
    <source>
        <dbReference type="ARBA" id="ARBA00004141"/>
    </source>
</evidence>
<keyword evidence="3" id="KW-0813">Transport</keyword>
<dbReference type="AlphaFoldDB" id="A0AA41QRY3"/>
<keyword evidence="11" id="KW-1185">Reference proteome</keyword>
<feature type="transmembrane region" description="Helical" evidence="8">
    <location>
        <begin position="58"/>
        <end position="77"/>
    </location>
</feature>
<dbReference type="EMBL" id="JALGAR010000001">
    <property type="protein sequence ID" value="MCI4656546.1"/>
    <property type="molecule type" value="Genomic_DNA"/>
</dbReference>
<evidence type="ECO:0000313" key="10">
    <source>
        <dbReference type="EMBL" id="MCI4656546.1"/>
    </source>
</evidence>
<sequence length="591" mass="62734">MNLGTDLITLGILLVVAYVLGRAAKLIGLPSIPIYMIVGLFASPYTHWFPLDFHSADIELIAVFGLILLLFSLGLEFDQEEFFNDAGKLLLSGGSYVVINMGIGFAFGMMVGWGTREALVIAGMTGTSSSAIITKLLIELRRLANKETPMILGVTVVGDIFIAVYLSIVSVVLSGKTEIWPIVLQLSIAFLFLVVMFSLARWGGRVVSRLVRTKDDELFTILFFGLAVLFAGIGEIIGVTDAIGAFLIGVVLGASTYRTRLERVAVPLRDIFAAFFFLNFGLALHIAEFGSVILVVLAAVVMTFVLNLISGMLLARLHSMGISEGLNAAAILVNRGEFTLILATLSVGAGLNGLLQPFAGLYVLTMAILGPLFAANSERLGALLPGRRRKRAAIRPDRDPMHAEEFRLVDAATAGALSDQDAQRAAAHLGEQPLPPVRPEPRKRTDHDRRADHDERAEQAERGEYVKHVVDDGIDELDGPTPLPTQGRPNVAARPGANPNANAHPDADGGADAGAGADADAGTQAHSPADVHSSLGVDSDTDPGPGPGTDSGSESGQASGADPMAEYAKRLSRTRAQRDKPAPDAGTGDYQ</sequence>
<dbReference type="Gene3D" id="1.20.1530.20">
    <property type="match status" value="1"/>
</dbReference>
<dbReference type="Proteomes" id="UP001165341">
    <property type="component" value="Unassembled WGS sequence"/>
</dbReference>
<feature type="transmembrane region" description="Helical" evidence="8">
    <location>
        <begin position="179"/>
        <end position="197"/>
    </location>
</feature>
<comment type="caution">
    <text evidence="10">The sequence shown here is derived from an EMBL/GenBank/DDBJ whole genome shotgun (WGS) entry which is preliminary data.</text>
</comment>
<feature type="transmembrane region" description="Helical" evidence="8">
    <location>
        <begin position="150"/>
        <end position="173"/>
    </location>
</feature>
<dbReference type="GO" id="GO:0016020">
    <property type="term" value="C:membrane"/>
    <property type="evidence" value="ECO:0007669"/>
    <property type="project" value="UniProtKB-SubCell"/>
</dbReference>
<evidence type="ECO:0000256" key="2">
    <source>
        <dbReference type="ARBA" id="ARBA00005551"/>
    </source>
</evidence>
<feature type="transmembrane region" description="Helical" evidence="8">
    <location>
        <begin position="271"/>
        <end position="287"/>
    </location>
</feature>
<comment type="similarity">
    <text evidence="2">Belongs to the monovalent cation:proton antiporter 2 (CPA2) transporter (TC 2.A.37) family.</text>
</comment>
<keyword evidence="4 8" id="KW-0812">Transmembrane</keyword>
<dbReference type="InterPro" id="IPR006153">
    <property type="entry name" value="Cation/H_exchanger_TM"/>
</dbReference>
<keyword evidence="6 8" id="KW-0472">Membrane</keyword>
<feature type="region of interest" description="Disordered" evidence="7">
    <location>
        <begin position="417"/>
        <end position="591"/>
    </location>
</feature>
<feature type="transmembrane region" description="Helical" evidence="8">
    <location>
        <begin position="218"/>
        <end position="237"/>
    </location>
</feature>
<evidence type="ECO:0000313" key="11">
    <source>
        <dbReference type="Proteomes" id="UP001165341"/>
    </source>
</evidence>
<proteinExistence type="inferred from homology"/>
<accession>A0AA41QRY3</accession>
<feature type="transmembrane region" description="Helical" evidence="8">
    <location>
        <begin position="12"/>
        <end position="38"/>
    </location>
</feature>
<name>A0AA41QRY3_9MICO</name>
<dbReference type="Pfam" id="PF00999">
    <property type="entry name" value="Na_H_Exchanger"/>
    <property type="match status" value="1"/>
</dbReference>
<evidence type="ECO:0000259" key="9">
    <source>
        <dbReference type="Pfam" id="PF00999"/>
    </source>
</evidence>
<dbReference type="PANTHER" id="PTHR42751">
    <property type="entry name" value="SODIUM/HYDROGEN EXCHANGER FAMILY/TRKA DOMAIN PROTEIN"/>
    <property type="match status" value="1"/>
</dbReference>
<evidence type="ECO:0000256" key="8">
    <source>
        <dbReference type="SAM" id="Phobius"/>
    </source>
</evidence>
<feature type="domain" description="Cation/H+ exchanger transmembrane" evidence="9">
    <location>
        <begin position="15"/>
        <end position="373"/>
    </location>
</feature>
<dbReference type="GO" id="GO:1902600">
    <property type="term" value="P:proton transmembrane transport"/>
    <property type="evidence" value="ECO:0007669"/>
    <property type="project" value="InterPro"/>
</dbReference>